<comment type="caution">
    <text evidence="1">The sequence shown here is derived from an EMBL/GenBank/DDBJ whole genome shotgun (WGS) entry which is preliminary data.</text>
</comment>
<proteinExistence type="predicted"/>
<reference evidence="1" key="1">
    <citation type="submission" date="2022-10" db="EMBL/GenBank/DDBJ databases">
        <title>Genome Sequence of Xylaria curta.</title>
        <authorList>
            <person name="Buettner E."/>
        </authorList>
    </citation>
    <scope>NUCLEOTIDE SEQUENCE</scope>
    <source>
        <strain evidence="1">Babe10</strain>
    </source>
</reference>
<dbReference type="EMBL" id="JAPDGR010005325">
    <property type="protein sequence ID" value="KAJ2966017.1"/>
    <property type="molecule type" value="Genomic_DNA"/>
</dbReference>
<dbReference type="Proteomes" id="UP001143856">
    <property type="component" value="Unassembled WGS sequence"/>
</dbReference>
<name>A0ACC1MH74_9PEZI</name>
<gene>
    <name evidence="1" type="ORF">NUW58_g10772</name>
</gene>
<sequence>MYRTQPPAPLDLSLGVTGKGDFFVDMPYTPTNSAEGKGLLVSPLGSEVLGPVIRDFDELDSVVEESAGPFPFRCPEVGYRRVKRAQRENQ</sequence>
<evidence type="ECO:0000313" key="2">
    <source>
        <dbReference type="Proteomes" id="UP001143856"/>
    </source>
</evidence>
<organism evidence="1 2">
    <name type="scientific">Xylaria curta</name>
    <dbReference type="NCBI Taxonomy" id="42375"/>
    <lineage>
        <taxon>Eukaryota</taxon>
        <taxon>Fungi</taxon>
        <taxon>Dikarya</taxon>
        <taxon>Ascomycota</taxon>
        <taxon>Pezizomycotina</taxon>
        <taxon>Sordariomycetes</taxon>
        <taxon>Xylariomycetidae</taxon>
        <taxon>Xylariales</taxon>
        <taxon>Xylariaceae</taxon>
        <taxon>Xylaria</taxon>
    </lineage>
</organism>
<protein>
    <submittedName>
        <fullName evidence="1">Uncharacterized protein</fullName>
    </submittedName>
</protein>
<accession>A0ACC1MH74</accession>
<evidence type="ECO:0000313" key="1">
    <source>
        <dbReference type="EMBL" id="KAJ2966017.1"/>
    </source>
</evidence>
<keyword evidence="2" id="KW-1185">Reference proteome</keyword>